<dbReference type="InterPro" id="IPR025642">
    <property type="entry name" value="DUF4342"/>
</dbReference>
<evidence type="ECO:0000313" key="4">
    <source>
        <dbReference type="Proteomes" id="UP000198672"/>
    </source>
</evidence>
<feature type="transmembrane region" description="Helical" evidence="1">
    <location>
        <begin position="51"/>
        <end position="78"/>
    </location>
</feature>
<dbReference type="AlphaFoldDB" id="A0A1H3INQ4"/>
<keyword evidence="1" id="KW-1133">Transmembrane helix</keyword>
<organism evidence="3 4">
    <name type="scientific">Allochromatium warmingii</name>
    <name type="common">Chromatium warmingii</name>
    <dbReference type="NCBI Taxonomy" id="61595"/>
    <lineage>
        <taxon>Bacteria</taxon>
        <taxon>Pseudomonadati</taxon>
        <taxon>Pseudomonadota</taxon>
        <taxon>Gammaproteobacteria</taxon>
        <taxon>Chromatiales</taxon>
        <taxon>Chromatiaceae</taxon>
        <taxon>Allochromatium</taxon>
    </lineage>
</organism>
<keyword evidence="4" id="KW-1185">Reference proteome</keyword>
<evidence type="ECO:0000259" key="2">
    <source>
        <dbReference type="Pfam" id="PF14242"/>
    </source>
</evidence>
<sequence length="99" mass="11080">MRKQSGRRPSDDLDFNDSDWLSKAKDLINQGNLRRLIVRRPSGRVLAEVPLTAAVAVLAVLVLIVPMLMALAALAALVMQFKLEIERDAGVYSRRDYDD</sequence>
<name>A0A1H3INQ4_ALLWA</name>
<dbReference type="EMBL" id="FNOW01000046">
    <property type="protein sequence ID" value="SDY29330.1"/>
    <property type="molecule type" value="Genomic_DNA"/>
</dbReference>
<dbReference type="STRING" id="61595.SAMN05421644_1463"/>
<feature type="domain" description="DUF4342" evidence="2">
    <location>
        <begin position="10"/>
        <end position="87"/>
    </location>
</feature>
<keyword evidence="1" id="KW-0812">Transmembrane</keyword>
<dbReference type="Pfam" id="PF14242">
    <property type="entry name" value="DUF4342"/>
    <property type="match status" value="1"/>
</dbReference>
<evidence type="ECO:0000256" key="1">
    <source>
        <dbReference type="SAM" id="Phobius"/>
    </source>
</evidence>
<gene>
    <name evidence="3" type="ORF">SAMN05421644_1463</name>
</gene>
<evidence type="ECO:0000313" key="3">
    <source>
        <dbReference type="EMBL" id="SDY29330.1"/>
    </source>
</evidence>
<protein>
    <recommendedName>
        <fullName evidence="2">DUF4342 domain-containing protein</fullName>
    </recommendedName>
</protein>
<dbReference type="OrthoDB" id="677607at2"/>
<keyword evidence="1" id="KW-0472">Membrane</keyword>
<dbReference type="Proteomes" id="UP000198672">
    <property type="component" value="Unassembled WGS sequence"/>
</dbReference>
<accession>A0A1H3INQ4</accession>
<dbReference type="RefSeq" id="WP_091334924.1">
    <property type="nucleotide sequence ID" value="NZ_FNOW01000046.1"/>
</dbReference>
<proteinExistence type="predicted"/>
<reference evidence="4" key="1">
    <citation type="submission" date="2016-10" db="EMBL/GenBank/DDBJ databases">
        <authorList>
            <person name="Varghese N."/>
            <person name="Submissions S."/>
        </authorList>
    </citation>
    <scope>NUCLEOTIDE SEQUENCE [LARGE SCALE GENOMIC DNA]</scope>
    <source>
        <strain evidence="4">DSM 173</strain>
    </source>
</reference>